<dbReference type="OrthoDB" id="139907at2"/>
<feature type="transmembrane region" description="Helical" evidence="1">
    <location>
        <begin position="85"/>
        <end position="104"/>
    </location>
</feature>
<protein>
    <recommendedName>
        <fullName evidence="4">Glycosyltransferase RgtA/B/C/D-like domain-containing protein</fullName>
    </recommendedName>
</protein>
<dbReference type="EMBL" id="BJNG01000014">
    <property type="protein sequence ID" value="GEC19117.1"/>
    <property type="molecule type" value="Genomic_DNA"/>
</dbReference>
<reference evidence="2 3" key="1">
    <citation type="submission" date="2019-06" db="EMBL/GenBank/DDBJ databases">
        <title>Whole genome shotgun sequence of Pseudonocardia hydrocarbonoxydans NBRC 14498.</title>
        <authorList>
            <person name="Hosoyama A."/>
            <person name="Uohara A."/>
            <person name="Ohji S."/>
            <person name="Ichikawa N."/>
        </authorList>
    </citation>
    <scope>NUCLEOTIDE SEQUENCE [LARGE SCALE GENOMIC DNA]</scope>
    <source>
        <strain evidence="2 3">NBRC 14498</strain>
    </source>
</reference>
<feature type="transmembrane region" description="Helical" evidence="1">
    <location>
        <begin position="294"/>
        <end position="321"/>
    </location>
</feature>
<evidence type="ECO:0008006" key="4">
    <source>
        <dbReference type="Google" id="ProtNLM"/>
    </source>
</evidence>
<feature type="transmembrane region" description="Helical" evidence="1">
    <location>
        <begin position="159"/>
        <end position="179"/>
    </location>
</feature>
<feature type="transmembrane region" description="Helical" evidence="1">
    <location>
        <begin position="60"/>
        <end position="78"/>
    </location>
</feature>
<feature type="transmembrane region" description="Helical" evidence="1">
    <location>
        <begin position="411"/>
        <end position="427"/>
    </location>
</feature>
<feature type="transmembrane region" description="Helical" evidence="1">
    <location>
        <begin position="214"/>
        <end position="233"/>
    </location>
</feature>
<feature type="transmembrane region" description="Helical" evidence="1">
    <location>
        <begin position="21"/>
        <end position="40"/>
    </location>
</feature>
<evidence type="ECO:0000256" key="1">
    <source>
        <dbReference type="SAM" id="Phobius"/>
    </source>
</evidence>
<gene>
    <name evidence="2" type="ORF">PHY01_14000</name>
</gene>
<feature type="transmembrane region" description="Helical" evidence="1">
    <location>
        <begin position="465"/>
        <end position="486"/>
    </location>
</feature>
<sequence length="633" mass="68773">MTDLKIPSVSRVRLRTATPGGRTWHPVLIVAALSLWALSLPAVDLSRINGYGLISVLPPTYFVAIGMLCAGFAAALVGSAGPRTLLAYPLALLTLFHLVVPIVFAEPRYSYVYKHIAVARYISEFGGIDRTVDIYHNWPGIFAAAAVFSDVAGLDPAVFANWADPFFATCGALAVYFLARSLTTDPRRVCVTVWLYVMTSSGSQVYFAPQSLGFFLALVALGVGIRWLGPTASDRTRPLFRAVEGRIVARAGRLLTRAPWVSHLRLLPVGAAHLPGSVPLARGAVGGRAAGGALLLMATAVVITHQLSPFFLAMWLGALVVSGRLRAWWMPVAVVGLMAFWIYLSYDYISLHFTLFAFDPFENVKGTQASIPAPGSPEFRIVGLSARVLIVLIVGAAALSWWPAHRSRRETFVWIVAVAPAVVLLVQSYGGEAIYRVVMFMLPLVCYLASRAIATRPRRRPRLRILVMGVTSFLVSSLFLLNYFGLDQVNNVQPQEVRASEWFETNAPPGAMLAYLNGYAPTPATAAYAEHLNVDGNWGGGIFSDTRFAGYAGRALTAADLPDIIETWRSMSRSGEVFVMIGPTQIAAVETYQYSPPGSIRKFVSALLNDPALQIVYQDGDAYILRVVTSSPE</sequence>
<dbReference type="RefSeq" id="WP_141277713.1">
    <property type="nucleotide sequence ID" value="NZ_BAAARZ010000055.1"/>
</dbReference>
<feature type="transmembrane region" description="Helical" evidence="1">
    <location>
        <begin position="433"/>
        <end position="453"/>
    </location>
</feature>
<feature type="transmembrane region" description="Helical" evidence="1">
    <location>
        <begin position="328"/>
        <end position="346"/>
    </location>
</feature>
<evidence type="ECO:0000313" key="2">
    <source>
        <dbReference type="EMBL" id="GEC19117.1"/>
    </source>
</evidence>
<organism evidence="2 3">
    <name type="scientific">Pseudonocardia hydrocarbonoxydans</name>
    <dbReference type="NCBI Taxonomy" id="76726"/>
    <lineage>
        <taxon>Bacteria</taxon>
        <taxon>Bacillati</taxon>
        <taxon>Actinomycetota</taxon>
        <taxon>Actinomycetes</taxon>
        <taxon>Pseudonocardiales</taxon>
        <taxon>Pseudonocardiaceae</taxon>
        <taxon>Pseudonocardia</taxon>
    </lineage>
</organism>
<keyword evidence="3" id="KW-1185">Reference proteome</keyword>
<dbReference type="AlphaFoldDB" id="A0A4Y3WJJ1"/>
<keyword evidence="1" id="KW-0812">Transmembrane</keyword>
<comment type="caution">
    <text evidence="2">The sequence shown here is derived from an EMBL/GenBank/DDBJ whole genome shotgun (WGS) entry which is preliminary data.</text>
</comment>
<keyword evidence="1" id="KW-0472">Membrane</keyword>
<keyword evidence="1" id="KW-1133">Transmembrane helix</keyword>
<evidence type="ECO:0000313" key="3">
    <source>
        <dbReference type="Proteomes" id="UP000320338"/>
    </source>
</evidence>
<accession>A0A4Y3WJJ1</accession>
<feature type="transmembrane region" description="Helical" evidence="1">
    <location>
        <begin position="384"/>
        <end position="404"/>
    </location>
</feature>
<dbReference type="Proteomes" id="UP000320338">
    <property type="component" value="Unassembled WGS sequence"/>
</dbReference>
<name>A0A4Y3WJJ1_9PSEU</name>
<proteinExistence type="predicted"/>